<dbReference type="InterPro" id="IPR001466">
    <property type="entry name" value="Beta-lactam-related"/>
</dbReference>
<dbReference type="PANTHER" id="PTHR43283:SF7">
    <property type="entry name" value="BETA-LACTAMASE-RELATED DOMAIN-CONTAINING PROTEIN"/>
    <property type="match status" value="1"/>
</dbReference>
<dbReference type="InterPro" id="IPR012338">
    <property type="entry name" value="Beta-lactam/transpept-like"/>
</dbReference>
<name>A0A023BR08_9FLAO</name>
<dbReference type="PANTHER" id="PTHR43283">
    <property type="entry name" value="BETA-LACTAMASE-RELATED"/>
    <property type="match status" value="1"/>
</dbReference>
<sequence length="339" mass="38544">MKSKLSLLFIFFALLIACKESKKNTPKNEKVVSKEIVLDENDIYSVLVSKNNQIVFEEYYNGKTSENVSNVQSLTKGIMSILIGIAIDKKFITSENETIDTYFVDEFKTIKDERKKTITIKHLLNQTSGLSWKGFLEHQNWINSENPIAFVLQKKLEHTPGETYNYNTGATHLLSAILNKSTGKTTLEFANENLFNTLGISTVNWEKRNDGHYDGGGLGLEMKPGDLLKIGQLLENQGTYSSIEIVSKSWIEKLFDVNEKLATDWGLRNSKHGFCWYEADLNGDRINYGMGYGGQFIIIVEDKNLVIVTTHNHDTPNGIKQQIKFLNRKLPLLIEKYSN</sequence>
<dbReference type="SUPFAM" id="SSF56601">
    <property type="entry name" value="beta-lactamase/transpeptidase-like"/>
    <property type="match status" value="1"/>
</dbReference>
<protein>
    <recommendedName>
        <fullName evidence="1">Beta-lactamase-related domain-containing protein</fullName>
    </recommendedName>
</protein>
<keyword evidence="3" id="KW-1185">Reference proteome</keyword>
<proteinExistence type="predicted"/>
<dbReference type="eggNOG" id="COG1680">
    <property type="taxonomic scope" value="Bacteria"/>
</dbReference>
<dbReference type="STRING" id="1317122.ATO12_24590"/>
<evidence type="ECO:0000259" key="1">
    <source>
        <dbReference type="Pfam" id="PF00144"/>
    </source>
</evidence>
<evidence type="ECO:0000313" key="3">
    <source>
        <dbReference type="Proteomes" id="UP000023541"/>
    </source>
</evidence>
<dbReference type="OrthoDB" id="9773047at2"/>
<dbReference type="PROSITE" id="PS51257">
    <property type="entry name" value="PROKAR_LIPOPROTEIN"/>
    <property type="match status" value="1"/>
</dbReference>
<dbReference type="EMBL" id="AQRA01000009">
    <property type="protein sequence ID" value="EZH72118.1"/>
    <property type="molecule type" value="Genomic_DNA"/>
</dbReference>
<gene>
    <name evidence="2" type="ORF">ATO12_24590</name>
</gene>
<dbReference type="RefSeq" id="WP_034245586.1">
    <property type="nucleotide sequence ID" value="NZ_AQRA01000009.1"/>
</dbReference>
<dbReference type="Gene3D" id="3.40.710.10">
    <property type="entry name" value="DD-peptidase/beta-lactamase superfamily"/>
    <property type="match status" value="1"/>
</dbReference>
<dbReference type="InterPro" id="IPR050789">
    <property type="entry name" value="Diverse_Enzym_Activities"/>
</dbReference>
<dbReference type="AlphaFoldDB" id="A0A023BR08"/>
<reference evidence="2 3" key="1">
    <citation type="submission" date="2014-04" db="EMBL/GenBank/DDBJ databases">
        <title>Aquimarina sp. 22II-S11-z7 Genome Sequencing.</title>
        <authorList>
            <person name="Lai Q."/>
        </authorList>
    </citation>
    <scope>NUCLEOTIDE SEQUENCE [LARGE SCALE GENOMIC DNA]</scope>
    <source>
        <strain evidence="2 3">22II-S11-z7</strain>
    </source>
</reference>
<organism evidence="2 3">
    <name type="scientific">Aquimarina atlantica</name>
    <dbReference type="NCBI Taxonomy" id="1317122"/>
    <lineage>
        <taxon>Bacteria</taxon>
        <taxon>Pseudomonadati</taxon>
        <taxon>Bacteroidota</taxon>
        <taxon>Flavobacteriia</taxon>
        <taxon>Flavobacteriales</taxon>
        <taxon>Flavobacteriaceae</taxon>
        <taxon>Aquimarina</taxon>
    </lineage>
</organism>
<comment type="caution">
    <text evidence="2">The sequence shown here is derived from an EMBL/GenBank/DDBJ whole genome shotgun (WGS) entry which is preliminary data.</text>
</comment>
<accession>A0A023BR08</accession>
<feature type="domain" description="Beta-lactamase-related" evidence="1">
    <location>
        <begin position="45"/>
        <end position="319"/>
    </location>
</feature>
<dbReference type="Proteomes" id="UP000023541">
    <property type="component" value="Unassembled WGS sequence"/>
</dbReference>
<evidence type="ECO:0000313" key="2">
    <source>
        <dbReference type="EMBL" id="EZH72118.1"/>
    </source>
</evidence>
<dbReference type="Pfam" id="PF00144">
    <property type="entry name" value="Beta-lactamase"/>
    <property type="match status" value="1"/>
</dbReference>